<dbReference type="InterPro" id="IPR029052">
    <property type="entry name" value="Metallo-depent_PP-like"/>
</dbReference>
<accession>A0A024TDL7</accession>
<dbReference type="STRING" id="157072.A0A024TDL7"/>
<dbReference type="PANTHER" id="PTHR45778">
    <property type="entry name" value="PURPLE ACID PHOSPHATASE-RELATED"/>
    <property type="match status" value="1"/>
</dbReference>
<protein>
    <recommendedName>
        <fullName evidence="6">Purple acid phosphatase</fullName>
        <ecNumber evidence="6">3.1.3.2</ecNumber>
    </recommendedName>
</protein>
<comment type="catalytic activity">
    <reaction evidence="6">
        <text>a phosphate monoester + H2O = an alcohol + phosphate</text>
        <dbReference type="Rhea" id="RHEA:15017"/>
        <dbReference type="ChEBI" id="CHEBI:15377"/>
        <dbReference type="ChEBI" id="CHEBI:30879"/>
        <dbReference type="ChEBI" id="CHEBI:43474"/>
        <dbReference type="ChEBI" id="CHEBI:67140"/>
        <dbReference type="EC" id="3.1.3.2"/>
    </reaction>
</comment>
<dbReference type="InterPro" id="IPR008963">
    <property type="entry name" value="Purple_acid_Pase-like_N"/>
</dbReference>
<evidence type="ECO:0000256" key="5">
    <source>
        <dbReference type="ARBA" id="ARBA00023180"/>
    </source>
</evidence>
<keyword evidence="4 6" id="KW-0732">Signal</keyword>
<keyword evidence="3" id="KW-0964">Secreted</keyword>
<dbReference type="Pfam" id="PF14008">
    <property type="entry name" value="Metallophos_C"/>
    <property type="match status" value="1"/>
</dbReference>
<dbReference type="InterPro" id="IPR004843">
    <property type="entry name" value="Calcineurin-like_PHP"/>
</dbReference>
<gene>
    <name evidence="10" type="ORF">H310_13762</name>
</gene>
<keyword evidence="6" id="KW-0378">Hydrolase</keyword>
<feature type="domain" description="Calcineurin-like phosphoesterase" evidence="7">
    <location>
        <begin position="285"/>
        <end position="475"/>
    </location>
</feature>
<dbReference type="EC" id="3.1.3.2" evidence="6"/>
<organism evidence="10">
    <name type="scientific">Aphanomyces invadans</name>
    <dbReference type="NCBI Taxonomy" id="157072"/>
    <lineage>
        <taxon>Eukaryota</taxon>
        <taxon>Sar</taxon>
        <taxon>Stramenopiles</taxon>
        <taxon>Oomycota</taxon>
        <taxon>Saprolegniomycetes</taxon>
        <taxon>Saprolegniales</taxon>
        <taxon>Verrucalvaceae</taxon>
        <taxon>Aphanomyces</taxon>
    </lineage>
</organism>
<dbReference type="GO" id="GO:0005576">
    <property type="term" value="C:extracellular region"/>
    <property type="evidence" value="ECO:0007669"/>
    <property type="project" value="UniProtKB-SubCell"/>
</dbReference>
<dbReference type="OrthoDB" id="45007at2759"/>
<evidence type="ECO:0000256" key="1">
    <source>
        <dbReference type="ARBA" id="ARBA00004613"/>
    </source>
</evidence>
<dbReference type="InterPro" id="IPR025733">
    <property type="entry name" value="PAPs_C"/>
</dbReference>
<dbReference type="SUPFAM" id="SSF49363">
    <property type="entry name" value="Purple acid phosphatase, N-terminal domain"/>
    <property type="match status" value="1"/>
</dbReference>
<evidence type="ECO:0000256" key="6">
    <source>
        <dbReference type="RuleBase" id="RU361203"/>
    </source>
</evidence>
<dbReference type="CDD" id="cd00839">
    <property type="entry name" value="MPP_PAPs"/>
    <property type="match status" value="1"/>
</dbReference>
<evidence type="ECO:0000256" key="4">
    <source>
        <dbReference type="ARBA" id="ARBA00022729"/>
    </source>
</evidence>
<feature type="domain" description="Purple acid phosphatase C-terminal" evidence="8">
    <location>
        <begin position="490"/>
        <end position="550"/>
    </location>
</feature>
<dbReference type="GO" id="GO:0046872">
    <property type="term" value="F:metal ion binding"/>
    <property type="evidence" value="ECO:0007669"/>
    <property type="project" value="InterPro"/>
</dbReference>
<dbReference type="Gene3D" id="3.60.21.10">
    <property type="match status" value="1"/>
</dbReference>
<keyword evidence="5" id="KW-0325">Glycoprotein</keyword>
<dbReference type="Pfam" id="PF00149">
    <property type="entry name" value="Metallophos"/>
    <property type="match status" value="1"/>
</dbReference>
<dbReference type="EMBL" id="KI914007">
    <property type="protein sequence ID" value="ETV91691.1"/>
    <property type="molecule type" value="Genomic_DNA"/>
</dbReference>
<evidence type="ECO:0000256" key="3">
    <source>
        <dbReference type="ARBA" id="ARBA00022525"/>
    </source>
</evidence>
<dbReference type="eggNOG" id="KOG1378">
    <property type="taxonomic scope" value="Eukaryota"/>
</dbReference>
<feature type="signal peptide" evidence="6">
    <location>
        <begin position="1"/>
        <end position="17"/>
    </location>
</feature>
<evidence type="ECO:0000313" key="10">
    <source>
        <dbReference type="EMBL" id="ETV91691.1"/>
    </source>
</evidence>
<feature type="chain" id="PRO_5005101783" description="Purple acid phosphatase" evidence="6">
    <location>
        <begin position="18"/>
        <end position="564"/>
    </location>
</feature>
<evidence type="ECO:0000259" key="8">
    <source>
        <dbReference type="Pfam" id="PF14008"/>
    </source>
</evidence>
<comment type="subcellular location">
    <subcellularLocation>
        <location evidence="1">Secreted</location>
    </subcellularLocation>
</comment>
<feature type="domain" description="Purple acid phosphatase N-terminal" evidence="9">
    <location>
        <begin position="129"/>
        <end position="241"/>
    </location>
</feature>
<comment type="similarity">
    <text evidence="6">Belongs to the metallophosphoesterase superfamily. Purple acid phosphatase family.</text>
</comment>
<dbReference type="PANTHER" id="PTHR45778:SF7">
    <property type="entry name" value="PURPLE ACID PHOSPHATASE"/>
    <property type="match status" value="1"/>
</dbReference>
<reference evidence="10" key="1">
    <citation type="submission" date="2013-12" db="EMBL/GenBank/DDBJ databases">
        <title>The Genome Sequence of Aphanomyces invadans NJM9701.</title>
        <authorList>
            <consortium name="The Broad Institute Genomics Platform"/>
            <person name="Russ C."/>
            <person name="Tyler B."/>
            <person name="van West P."/>
            <person name="Dieguez-Uribeondo J."/>
            <person name="Young S.K."/>
            <person name="Zeng Q."/>
            <person name="Gargeya S."/>
            <person name="Fitzgerald M."/>
            <person name="Abouelleil A."/>
            <person name="Alvarado L."/>
            <person name="Chapman S.B."/>
            <person name="Gainer-Dewar J."/>
            <person name="Goldberg J."/>
            <person name="Griggs A."/>
            <person name="Gujja S."/>
            <person name="Hansen M."/>
            <person name="Howarth C."/>
            <person name="Imamovic A."/>
            <person name="Ireland A."/>
            <person name="Larimer J."/>
            <person name="McCowan C."/>
            <person name="Murphy C."/>
            <person name="Pearson M."/>
            <person name="Poon T.W."/>
            <person name="Priest M."/>
            <person name="Roberts A."/>
            <person name="Saif S."/>
            <person name="Shea T."/>
            <person name="Sykes S."/>
            <person name="Wortman J."/>
            <person name="Nusbaum C."/>
            <person name="Birren B."/>
        </authorList>
    </citation>
    <scope>NUCLEOTIDE SEQUENCE [LARGE SCALE GENOMIC DNA]</scope>
    <source>
        <strain evidence="10">NJM9701</strain>
    </source>
</reference>
<proteinExistence type="inferred from homology"/>
<evidence type="ECO:0000256" key="2">
    <source>
        <dbReference type="ARBA" id="ARBA00011738"/>
    </source>
</evidence>
<dbReference type="Pfam" id="PF16656">
    <property type="entry name" value="Pur_ac_phosph_N"/>
    <property type="match status" value="1"/>
</dbReference>
<evidence type="ECO:0000259" key="7">
    <source>
        <dbReference type="Pfam" id="PF00149"/>
    </source>
</evidence>
<name>A0A024TDL7_9STRA</name>
<dbReference type="Gene3D" id="2.60.40.380">
    <property type="entry name" value="Purple acid phosphatase-like, N-terminal"/>
    <property type="match status" value="1"/>
</dbReference>
<dbReference type="GeneID" id="20090812"/>
<evidence type="ECO:0000259" key="9">
    <source>
        <dbReference type="Pfam" id="PF16656"/>
    </source>
</evidence>
<dbReference type="RefSeq" id="XP_008879617.1">
    <property type="nucleotide sequence ID" value="XM_008881395.1"/>
</dbReference>
<comment type="subunit">
    <text evidence="2">Homodimer.</text>
</comment>
<sequence>MRGGFVVLAALIGIVHGREVPWRHGVPSLCFEMFASPEALGLGEDLVVSWTNVDTHAADYVTLSCGPTVDNDDYIERINVTASSSHSVRFADLHMLRCVYVASYFHYRRDAFVLLGQVIVPMRMSIDSPQHGHLALNDRVDQMVLMYNTASNRTTPSVRATRVADPPFDSVAAPVTVHYGTSSTYTASDMCHQPATIVGQQWFRHPGYMHTVVIDGLFPDCMYAYQFGNDMDGWSEIYTFRSRPLSATNATVKWIAYGDMGVDNSPAAVSTALHVSQDILRGYNGFLLHFGDISYARGRGLQWDKYFYLIQDVATRIPYMVSMGNHEYDYIGGDGSRDPSHPATPNGFHPSWGNYGVDSLGECGVPTVHRFTGPANGNGLFWYSFDYGPIHVVQISSEHDFMPGSVQHAWLEANLASVDRSLLPWVVLTAHRMMYTTQSHEDADYNVSLHFRAAIEPLLRQYRVNLVLVGHQHSYERSCPVWNGTCVREGTVHIVAGAAGAELETTPFSPALGSWSVAHANAWGYLRAEASSDALHIAFVRNDNGNVYDQVTLHPWKEIHIANE</sequence>
<dbReference type="InterPro" id="IPR015914">
    <property type="entry name" value="PAPs_N"/>
</dbReference>
<dbReference type="VEuPathDB" id="FungiDB:H310_13762"/>
<dbReference type="InterPro" id="IPR041792">
    <property type="entry name" value="MPP_PAP"/>
</dbReference>
<dbReference type="GO" id="GO:0003993">
    <property type="term" value="F:acid phosphatase activity"/>
    <property type="evidence" value="ECO:0007669"/>
    <property type="project" value="UniProtKB-EC"/>
</dbReference>
<dbReference type="SUPFAM" id="SSF56300">
    <property type="entry name" value="Metallo-dependent phosphatases"/>
    <property type="match status" value="1"/>
</dbReference>
<dbReference type="AlphaFoldDB" id="A0A024TDL7"/>